<dbReference type="GO" id="GO:0003677">
    <property type="term" value="F:DNA binding"/>
    <property type="evidence" value="ECO:0007669"/>
    <property type="project" value="UniProtKB-KW"/>
</dbReference>
<evidence type="ECO:0000313" key="5">
    <source>
        <dbReference type="EMBL" id="KAJ1684571.1"/>
    </source>
</evidence>
<dbReference type="InterPro" id="IPR023187">
    <property type="entry name" value="Tscrpt_reg_MarR-type_CS"/>
</dbReference>
<dbReference type="PANTHER" id="PTHR33164:SF95">
    <property type="entry name" value="TRANSCRIPTIONAL REGULATOR"/>
    <property type="match status" value="1"/>
</dbReference>
<dbReference type="InterPro" id="IPR036388">
    <property type="entry name" value="WH-like_DNA-bd_sf"/>
</dbReference>
<dbReference type="PROSITE" id="PS50995">
    <property type="entry name" value="HTH_MARR_2"/>
    <property type="match status" value="2"/>
</dbReference>
<dbReference type="EMBL" id="JAMQYH010000029">
    <property type="protein sequence ID" value="KAJ1684571.1"/>
    <property type="molecule type" value="Genomic_DNA"/>
</dbReference>
<comment type="caution">
    <text evidence="5">The sequence shown here is derived from an EMBL/GenBank/DDBJ whole genome shotgun (WGS) entry which is preliminary data.</text>
</comment>
<dbReference type="InterPro" id="IPR036390">
    <property type="entry name" value="WH_DNA-bd_sf"/>
</dbReference>
<sequence length="294" mass="31860">MNVGKVTGSTELLPALSDSLGHLLWRCGAVVLDALDRALPPDADVHAYAVLLALDDEGSRSQQSLADAICTSRTTMTKVATQLAAHDLVTRERNAQDRRSYALARTPAGAQAVRRWHRDVERVEQELTASLDAAGRERLHALLLRVVAPQLGPDTPAELRASVGFLVHRAHQRAHREFAEVLEPLGLEPRFLGSLIALEAMGPASQAELARGLGMTGASMVPIVDAMEERGLVERRPLEGDRRVYALHPTRRARTALEKGRGVARTGGAPSLQVLDDAERSELTALLARLVTRS</sequence>
<name>A0A9P9Z8Z9_9POAL</name>
<evidence type="ECO:0000256" key="3">
    <source>
        <dbReference type="ARBA" id="ARBA00023163"/>
    </source>
</evidence>
<dbReference type="InterPro" id="IPR000835">
    <property type="entry name" value="HTH_MarR-typ"/>
</dbReference>
<dbReference type="SUPFAM" id="SSF46785">
    <property type="entry name" value="Winged helix' DNA-binding domain"/>
    <property type="match status" value="2"/>
</dbReference>
<keyword evidence="2" id="KW-0238">DNA-binding</keyword>
<feature type="domain" description="HTH marR-type" evidence="4">
    <location>
        <begin position="160"/>
        <end position="292"/>
    </location>
</feature>
<dbReference type="PROSITE" id="PS01117">
    <property type="entry name" value="HTH_MARR_1"/>
    <property type="match status" value="1"/>
</dbReference>
<accession>A0A9P9Z8Z9</accession>
<dbReference type="GO" id="GO:0006950">
    <property type="term" value="P:response to stress"/>
    <property type="evidence" value="ECO:0007669"/>
    <property type="project" value="TreeGrafter"/>
</dbReference>
<feature type="domain" description="HTH marR-type" evidence="4">
    <location>
        <begin position="17"/>
        <end position="148"/>
    </location>
</feature>
<proteinExistence type="predicted"/>
<dbReference type="Pfam" id="PF01047">
    <property type="entry name" value="MarR"/>
    <property type="match status" value="1"/>
</dbReference>
<protein>
    <recommendedName>
        <fullName evidence="4">HTH marR-type domain-containing protein</fullName>
    </recommendedName>
</protein>
<dbReference type="SMART" id="SM00347">
    <property type="entry name" value="HTH_MARR"/>
    <property type="match status" value="2"/>
</dbReference>
<dbReference type="Proteomes" id="UP001151287">
    <property type="component" value="Unassembled WGS sequence"/>
</dbReference>
<organism evidence="5 6">
    <name type="scientific">Rhynchospora breviuscula</name>
    <dbReference type="NCBI Taxonomy" id="2022672"/>
    <lineage>
        <taxon>Eukaryota</taxon>
        <taxon>Viridiplantae</taxon>
        <taxon>Streptophyta</taxon>
        <taxon>Embryophyta</taxon>
        <taxon>Tracheophyta</taxon>
        <taxon>Spermatophyta</taxon>
        <taxon>Magnoliopsida</taxon>
        <taxon>Liliopsida</taxon>
        <taxon>Poales</taxon>
        <taxon>Cyperaceae</taxon>
        <taxon>Cyperoideae</taxon>
        <taxon>Rhynchosporeae</taxon>
        <taxon>Rhynchospora</taxon>
    </lineage>
</organism>
<keyword evidence="1" id="KW-0805">Transcription regulation</keyword>
<keyword evidence="3" id="KW-0804">Transcription</keyword>
<evidence type="ECO:0000256" key="1">
    <source>
        <dbReference type="ARBA" id="ARBA00023015"/>
    </source>
</evidence>
<dbReference type="Gene3D" id="1.10.10.10">
    <property type="entry name" value="Winged helix-like DNA-binding domain superfamily/Winged helix DNA-binding domain"/>
    <property type="match status" value="2"/>
</dbReference>
<dbReference type="Pfam" id="PF12802">
    <property type="entry name" value="MarR_2"/>
    <property type="match status" value="1"/>
</dbReference>
<dbReference type="GO" id="GO:0003700">
    <property type="term" value="F:DNA-binding transcription factor activity"/>
    <property type="evidence" value="ECO:0007669"/>
    <property type="project" value="InterPro"/>
</dbReference>
<evidence type="ECO:0000259" key="4">
    <source>
        <dbReference type="PROSITE" id="PS50995"/>
    </source>
</evidence>
<gene>
    <name evidence="5" type="ORF">LUZ63_020326</name>
</gene>
<keyword evidence="6" id="KW-1185">Reference proteome</keyword>
<evidence type="ECO:0000313" key="6">
    <source>
        <dbReference type="Proteomes" id="UP001151287"/>
    </source>
</evidence>
<dbReference type="PANTHER" id="PTHR33164">
    <property type="entry name" value="TRANSCRIPTIONAL REGULATOR, MARR FAMILY"/>
    <property type="match status" value="1"/>
</dbReference>
<dbReference type="PRINTS" id="PR00598">
    <property type="entry name" value="HTHMARR"/>
</dbReference>
<dbReference type="AlphaFoldDB" id="A0A9P9Z8Z9"/>
<reference evidence="5" key="1">
    <citation type="journal article" date="2022" name="Cell">
        <title>Repeat-based holocentromeres influence genome architecture and karyotype evolution.</title>
        <authorList>
            <person name="Hofstatter P.G."/>
            <person name="Thangavel G."/>
            <person name="Lux T."/>
            <person name="Neumann P."/>
            <person name="Vondrak T."/>
            <person name="Novak P."/>
            <person name="Zhang M."/>
            <person name="Costa L."/>
            <person name="Castellani M."/>
            <person name="Scott A."/>
            <person name="Toegelov H."/>
            <person name="Fuchs J."/>
            <person name="Mata-Sucre Y."/>
            <person name="Dias Y."/>
            <person name="Vanzela A.L.L."/>
            <person name="Huettel B."/>
            <person name="Almeida C.C.S."/>
            <person name="Simkova H."/>
            <person name="Souza G."/>
            <person name="Pedrosa-Harand A."/>
            <person name="Macas J."/>
            <person name="Mayer K.F.X."/>
            <person name="Houben A."/>
            <person name="Marques A."/>
        </authorList>
    </citation>
    <scope>NUCLEOTIDE SEQUENCE</scope>
    <source>
        <strain evidence="5">RhyBre1mFocal</strain>
    </source>
</reference>
<evidence type="ECO:0000256" key="2">
    <source>
        <dbReference type="ARBA" id="ARBA00023125"/>
    </source>
</evidence>
<dbReference type="InterPro" id="IPR039422">
    <property type="entry name" value="MarR/SlyA-like"/>
</dbReference>